<dbReference type="GeneID" id="7038893"/>
<keyword evidence="9" id="KW-1133">Transmembrane helix</keyword>
<reference evidence="11 12" key="1">
    <citation type="journal article" date="2008" name="Genome Biol.">
        <title>Encapsulated in silica: genome, proteome and physiology of the thermophilic bacterium Anoxybacillus flavithermus WK1.</title>
        <authorList>
            <person name="Saw J.H."/>
            <person name="Mountain B.W."/>
            <person name="Feng L."/>
            <person name="Omelchenko M.V."/>
            <person name="Hou S."/>
            <person name="Saito J.A."/>
            <person name="Stott M.B."/>
            <person name="Li D."/>
            <person name="Zhao G."/>
            <person name="Wu J."/>
            <person name="Galperin M.Y."/>
            <person name="Koonin E.V."/>
            <person name="Makarova K.S."/>
            <person name="Wolf Y.I."/>
            <person name="Rigden D.J."/>
            <person name="Dunfield P.F."/>
            <person name="Wang L."/>
            <person name="Alam M."/>
        </authorList>
    </citation>
    <scope>NUCLEOTIDE SEQUENCE [LARGE SCALE GENOMIC DNA]</scope>
    <source>
        <strain evidence="12">DSM 21510 / WK1</strain>
    </source>
</reference>
<dbReference type="EMBL" id="CP000922">
    <property type="protein sequence ID" value="ACJ34973.1"/>
    <property type="molecule type" value="Genomic_DNA"/>
</dbReference>
<dbReference type="SMART" id="SM00387">
    <property type="entry name" value="HATPase_c"/>
    <property type="match status" value="1"/>
</dbReference>
<dbReference type="KEGG" id="afl:Aflv_2620"/>
<evidence type="ECO:0000313" key="11">
    <source>
        <dbReference type="EMBL" id="ACJ34973.1"/>
    </source>
</evidence>
<dbReference type="EC" id="2.7.13.3" evidence="2"/>
<dbReference type="GO" id="GO:0000160">
    <property type="term" value="P:phosphorelay signal transduction system"/>
    <property type="evidence" value="ECO:0007669"/>
    <property type="project" value="UniProtKB-KW"/>
</dbReference>
<dbReference type="GO" id="GO:0004673">
    <property type="term" value="F:protein histidine kinase activity"/>
    <property type="evidence" value="ECO:0007669"/>
    <property type="project" value="UniProtKB-EC"/>
</dbReference>
<sequence length="445" mass="51737">MILLLLFVLLWIGGAIVLLIDHKNSASKWASVIAFVGGFGGLSVVIEENMMPYSASSTVVKLIVDLLSFICHYVTPYVFLMFSITYSGLFSLIYQKRLTYILLTPILFMAIKYPIYPISVPYHIALWWVAPYIVFGICLLLLSYIKETHPILKRNRFFTNLIFIPPISFALITNYILRAFGDHDSWRYNTDMIIISFSFFIVSLFKYGILHIRLNIHRLYWKQSMQSIFIGTAMLNHKLKNDISKLQLFCRRMEQYANEQHDNELLSNIQNIQEVVQHLQATLSKFQSKITFRSSEKKRENMEEVMEESISSIRHMLNQIQIETNYDSTIILYCDKQQFKEVFVNMILNAIEAMPNGGTIKVHFQESFRYHIIQISDTGTGIDKQTLPHIFEPFFTTKRAKSKNYGIGLTYCCYVVQQHGGFIEVESEKCGTTFSLKFPKYSFLK</sequence>
<organism evidence="11 12">
    <name type="scientific">Anoxybacillus flavithermus (strain DSM 21510 / WK1)</name>
    <dbReference type="NCBI Taxonomy" id="491915"/>
    <lineage>
        <taxon>Bacteria</taxon>
        <taxon>Bacillati</taxon>
        <taxon>Bacillota</taxon>
        <taxon>Bacilli</taxon>
        <taxon>Bacillales</taxon>
        <taxon>Anoxybacillaceae</taxon>
        <taxon>Anoxybacillus</taxon>
    </lineage>
</organism>
<evidence type="ECO:0000256" key="2">
    <source>
        <dbReference type="ARBA" id="ARBA00012438"/>
    </source>
</evidence>
<feature type="transmembrane region" description="Helical" evidence="9">
    <location>
        <begin position="192"/>
        <end position="212"/>
    </location>
</feature>
<feature type="transmembrane region" description="Helical" evidence="9">
    <location>
        <begin position="76"/>
        <end position="93"/>
    </location>
</feature>
<evidence type="ECO:0000259" key="10">
    <source>
        <dbReference type="PROSITE" id="PS50109"/>
    </source>
</evidence>
<dbReference type="RefSeq" id="WP_012576110.1">
    <property type="nucleotide sequence ID" value="NC_011567.1"/>
</dbReference>
<dbReference type="InterPro" id="IPR036890">
    <property type="entry name" value="HATPase_C_sf"/>
</dbReference>
<dbReference type="GO" id="GO:0005524">
    <property type="term" value="F:ATP binding"/>
    <property type="evidence" value="ECO:0007669"/>
    <property type="project" value="UniProtKB-KW"/>
</dbReference>
<keyword evidence="9" id="KW-0472">Membrane</keyword>
<gene>
    <name evidence="11" type="primary">kinA</name>
    <name evidence="11" type="ordered locus">Aflv_2620</name>
</gene>
<dbReference type="PANTHER" id="PTHR43065">
    <property type="entry name" value="SENSOR HISTIDINE KINASE"/>
    <property type="match status" value="1"/>
</dbReference>
<feature type="transmembrane region" description="Helical" evidence="9">
    <location>
        <begin position="100"/>
        <end position="119"/>
    </location>
</feature>
<dbReference type="HOGENOM" id="CLU_047800_0_0_9"/>
<keyword evidence="4" id="KW-0808">Transferase</keyword>
<proteinExistence type="predicted"/>
<dbReference type="InterPro" id="IPR004358">
    <property type="entry name" value="Sig_transdc_His_kin-like_C"/>
</dbReference>
<keyword evidence="7" id="KW-0067">ATP-binding</keyword>
<evidence type="ECO:0000256" key="8">
    <source>
        <dbReference type="ARBA" id="ARBA00023012"/>
    </source>
</evidence>
<dbReference type="Proteomes" id="UP000000742">
    <property type="component" value="Chromosome"/>
</dbReference>
<protein>
    <recommendedName>
        <fullName evidence="2">histidine kinase</fullName>
        <ecNumber evidence="2">2.7.13.3</ecNumber>
    </recommendedName>
</protein>
<dbReference type="InterPro" id="IPR003594">
    <property type="entry name" value="HATPase_dom"/>
</dbReference>
<dbReference type="PANTHER" id="PTHR43065:SF10">
    <property type="entry name" value="PEROXIDE STRESS-ACTIVATED HISTIDINE KINASE MAK3"/>
    <property type="match status" value="1"/>
</dbReference>
<feature type="domain" description="Histidine kinase" evidence="10">
    <location>
        <begin position="234"/>
        <end position="442"/>
    </location>
</feature>
<evidence type="ECO:0000256" key="1">
    <source>
        <dbReference type="ARBA" id="ARBA00000085"/>
    </source>
</evidence>
<dbReference type="Gene3D" id="3.30.565.10">
    <property type="entry name" value="Histidine kinase-like ATPase, C-terminal domain"/>
    <property type="match status" value="1"/>
</dbReference>
<feature type="transmembrane region" description="Helical" evidence="9">
    <location>
        <begin position="157"/>
        <end position="177"/>
    </location>
</feature>
<keyword evidence="9" id="KW-0812">Transmembrane</keyword>
<evidence type="ECO:0000313" key="12">
    <source>
        <dbReference type="Proteomes" id="UP000000742"/>
    </source>
</evidence>
<evidence type="ECO:0000256" key="6">
    <source>
        <dbReference type="ARBA" id="ARBA00022777"/>
    </source>
</evidence>
<dbReference type="PRINTS" id="PR00344">
    <property type="entry name" value="BCTRLSENSOR"/>
</dbReference>
<dbReference type="STRING" id="491915.Aflv_2620"/>
<keyword evidence="3" id="KW-0597">Phosphoprotein</keyword>
<evidence type="ECO:0000256" key="4">
    <source>
        <dbReference type="ARBA" id="ARBA00022679"/>
    </source>
</evidence>
<accession>B7GM71</accession>
<dbReference type="eggNOG" id="COG3852">
    <property type="taxonomic scope" value="Bacteria"/>
</dbReference>
<dbReference type="AlphaFoldDB" id="B7GM71"/>
<keyword evidence="5" id="KW-0547">Nucleotide-binding</keyword>
<name>B7GM71_ANOFW</name>
<keyword evidence="8" id="KW-0902">Two-component regulatory system</keyword>
<feature type="transmembrane region" description="Helical" evidence="9">
    <location>
        <begin position="125"/>
        <end position="145"/>
    </location>
</feature>
<keyword evidence="6 11" id="KW-0418">Kinase</keyword>
<evidence type="ECO:0000256" key="5">
    <source>
        <dbReference type="ARBA" id="ARBA00022741"/>
    </source>
</evidence>
<evidence type="ECO:0000256" key="9">
    <source>
        <dbReference type="SAM" id="Phobius"/>
    </source>
</evidence>
<dbReference type="InterPro" id="IPR005467">
    <property type="entry name" value="His_kinase_dom"/>
</dbReference>
<dbReference type="PROSITE" id="PS50109">
    <property type="entry name" value="HIS_KIN"/>
    <property type="match status" value="1"/>
</dbReference>
<evidence type="ECO:0000256" key="3">
    <source>
        <dbReference type="ARBA" id="ARBA00022553"/>
    </source>
</evidence>
<evidence type="ECO:0000256" key="7">
    <source>
        <dbReference type="ARBA" id="ARBA00022840"/>
    </source>
</evidence>
<comment type="catalytic activity">
    <reaction evidence="1">
        <text>ATP + protein L-histidine = ADP + protein N-phospho-L-histidine.</text>
        <dbReference type="EC" id="2.7.13.3"/>
    </reaction>
</comment>
<dbReference type="PATRIC" id="fig|491915.6.peg.2700"/>
<dbReference type="SUPFAM" id="SSF55874">
    <property type="entry name" value="ATPase domain of HSP90 chaperone/DNA topoisomerase II/histidine kinase"/>
    <property type="match status" value="1"/>
</dbReference>
<dbReference type="Pfam" id="PF02518">
    <property type="entry name" value="HATPase_c"/>
    <property type="match status" value="1"/>
</dbReference>